<dbReference type="GO" id="GO:0005886">
    <property type="term" value="C:plasma membrane"/>
    <property type="evidence" value="ECO:0007669"/>
    <property type="project" value="UniProtKB-SubCell"/>
</dbReference>
<sequence>MLQNMRDNAQSWVAKVIVGVIVLIFALTGWESISRFSNTADEAAEVNGEVISKLELEQAVALQRRQLIQQLQQMGNNSFDPSMIDESFLRTSVLDGLIERSVLIQGAEEAGFDVSDQMIDQLILTTPDFQVNGKFDSDRFDIVIRNMGMPSRMAFRGLVRQQLLITQYRNGYEATAFATPVERKQLADLENQTRDFLVIEVPVADASAVQVTDEEIAQYYAASAQQFMTPEQVVLETLTLSRSSFFDQVDVSEDAVNELYQREIGNLAEQRRASHILVEVADDEADAKARIEAAAARINAGEDFAKVAADVSEDGGSARNGGDLGYVIKGSFDPSFDDALFALKTDEVSAPVLTSYGYHLIKLTDLKAPEVPTLESMREQLVQELKSEQVERAFVDASQELANLAHEASDLAEPAAALNLKVESLGPVERLGGEGLASNPKVMNAAFTDDVLKNGYNSDLLELDADTVVVVRVKQHLKPEQRPLEEVQQEISELMAYEKAEKASAEQADGYIAGLQSGELTMDALAQQQGVEWQQYEAVGRSSSDIPTPLLRSVFGLPKPTAEKAVYGRIKQPAGGFWLVALRGVATAGDVQVEEGAASQYQQFIAGQSGQQDFSAAQEQLRADAEIERF</sequence>
<dbReference type="Gene3D" id="1.10.4030.10">
    <property type="entry name" value="Porin chaperone SurA, peptide-binding domain"/>
    <property type="match status" value="1"/>
</dbReference>
<dbReference type="EMBL" id="LAZR01000024">
    <property type="protein sequence ID" value="KKO04065.1"/>
    <property type="molecule type" value="Genomic_DNA"/>
</dbReference>
<dbReference type="SUPFAM" id="SSF109998">
    <property type="entry name" value="Triger factor/SurA peptide-binding domain-like"/>
    <property type="match status" value="1"/>
</dbReference>
<evidence type="ECO:0000259" key="12">
    <source>
        <dbReference type="PROSITE" id="PS50198"/>
    </source>
</evidence>
<dbReference type="PANTHER" id="PTHR47529">
    <property type="entry name" value="PEPTIDYL-PROLYL CIS-TRANS ISOMERASE D"/>
    <property type="match status" value="1"/>
</dbReference>
<evidence type="ECO:0000256" key="1">
    <source>
        <dbReference type="ARBA" id="ARBA00004382"/>
    </source>
</evidence>
<dbReference type="Pfam" id="PF00639">
    <property type="entry name" value="Rotamase"/>
    <property type="match status" value="1"/>
</dbReference>
<keyword evidence="6 11" id="KW-0472">Membrane</keyword>
<evidence type="ECO:0000256" key="9">
    <source>
        <dbReference type="ARBA" id="ARBA00040743"/>
    </source>
</evidence>
<dbReference type="PROSITE" id="PS50198">
    <property type="entry name" value="PPIC_PPIASE_2"/>
    <property type="match status" value="1"/>
</dbReference>
<dbReference type="GO" id="GO:0003755">
    <property type="term" value="F:peptidyl-prolyl cis-trans isomerase activity"/>
    <property type="evidence" value="ECO:0007669"/>
    <property type="project" value="InterPro"/>
</dbReference>
<feature type="domain" description="PpiC" evidence="12">
    <location>
        <begin position="268"/>
        <end position="365"/>
    </location>
</feature>
<keyword evidence="5 11" id="KW-1133">Transmembrane helix</keyword>
<evidence type="ECO:0000256" key="10">
    <source>
        <dbReference type="ARBA" id="ARBA00042775"/>
    </source>
</evidence>
<evidence type="ECO:0000256" key="6">
    <source>
        <dbReference type="ARBA" id="ARBA00023136"/>
    </source>
</evidence>
<evidence type="ECO:0000256" key="3">
    <source>
        <dbReference type="ARBA" id="ARBA00022519"/>
    </source>
</evidence>
<evidence type="ECO:0000256" key="2">
    <source>
        <dbReference type="ARBA" id="ARBA00022475"/>
    </source>
</evidence>
<reference evidence="13" key="1">
    <citation type="journal article" date="2015" name="Nature">
        <title>Complex archaea that bridge the gap between prokaryotes and eukaryotes.</title>
        <authorList>
            <person name="Spang A."/>
            <person name="Saw J.H."/>
            <person name="Jorgensen S.L."/>
            <person name="Zaremba-Niedzwiedzka K."/>
            <person name="Martijn J."/>
            <person name="Lind A.E."/>
            <person name="van Eijk R."/>
            <person name="Schleper C."/>
            <person name="Guy L."/>
            <person name="Ettema T.J."/>
        </authorList>
    </citation>
    <scope>NUCLEOTIDE SEQUENCE</scope>
</reference>
<dbReference type="InterPro" id="IPR027304">
    <property type="entry name" value="Trigger_fact/SurA_dom_sf"/>
</dbReference>
<dbReference type="Pfam" id="PF13624">
    <property type="entry name" value="SurA_N_3"/>
    <property type="match status" value="1"/>
</dbReference>
<dbReference type="SUPFAM" id="SSF54534">
    <property type="entry name" value="FKBP-like"/>
    <property type="match status" value="1"/>
</dbReference>
<dbReference type="InterPro" id="IPR000297">
    <property type="entry name" value="PPIase_PpiC"/>
</dbReference>
<keyword evidence="4 11" id="KW-0812">Transmembrane</keyword>
<dbReference type="PANTHER" id="PTHR47529:SF1">
    <property type="entry name" value="PERIPLASMIC CHAPERONE PPID"/>
    <property type="match status" value="1"/>
</dbReference>
<dbReference type="PROSITE" id="PS01096">
    <property type="entry name" value="PPIC_PPIASE_1"/>
    <property type="match status" value="1"/>
</dbReference>
<evidence type="ECO:0000256" key="7">
    <source>
        <dbReference type="ARBA" id="ARBA00023186"/>
    </source>
</evidence>
<dbReference type="InterPro" id="IPR052029">
    <property type="entry name" value="PpiD_chaperone"/>
</dbReference>
<protein>
    <recommendedName>
        <fullName evidence="9">Periplasmic chaperone PpiD</fullName>
    </recommendedName>
    <alternativeName>
        <fullName evidence="10">Periplasmic folding chaperone</fullName>
    </alternativeName>
</protein>
<dbReference type="AlphaFoldDB" id="A0A0F9VJ29"/>
<comment type="caution">
    <text evidence="13">The sequence shown here is derived from an EMBL/GenBank/DDBJ whole genome shotgun (WGS) entry which is preliminary data.</text>
</comment>
<dbReference type="InterPro" id="IPR023058">
    <property type="entry name" value="PPIase_PpiC_CS"/>
</dbReference>
<keyword evidence="2" id="KW-1003">Cell membrane</keyword>
<accession>A0A0F9VJ29</accession>
<evidence type="ECO:0000256" key="8">
    <source>
        <dbReference type="ARBA" id="ARBA00038408"/>
    </source>
</evidence>
<evidence type="ECO:0000313" key="13">
    <source>
        <dbReference type="EMBL" id="KKO04065.1"/>
    </source>
</evidence>
<proteinExistence type="inferred from homology"/>
<dbReference type="Gene3D" id="3.10.50.40">
    <property type="match status" value="1"/>
</dbReference>
<feature type="transmembrane region" description="Helical" evidence="11">
    <location>
        <begin position="12"/>
        <end position="30"/>
    </location>
</feature>
<keyword evidence="7" id="KW-0143">Chaperone</keyword>
<name>A0A0F9VJ29_9ZZZZ</name>
<keyword evidence="3" id="KW-0997">Cell inner membrane</keyword>
<evidence type="ECO:0000256" key="4">
    <source>
        <dbReference type="ARBA" id="ARBA00022692"/>
    </source>
</evidence>
<organism evidence="13">
    <name type="scientific">marine sediment metagenome</name>
    <dbReference type="NCBI Taxonomy" id="412755"/>
    <lineage>
        <taxon>unclassified sequences</taxon>
        <taxon>metagenomes</taxon>
        <taxon>ecological metagenomes</taxon>
    </lineage>
</organism>
<comment type="similarity">
    <text evidence="8">Belongs to the PpiD chaperone family.</text>
</comment>
<dbReference type="InterPro" id="IPR046357">
    <property type="entry name" value="PPIase_dom_sf"/>
</dbReference>
<evidence type="ECO:0000256" key="11">
    <source>
        <dbReference type="SAM" id="Phobius"/>
    </source>
</evidence>
<evidence type="ECO:0000256" key="5">
    <source>
        <dbReference type="ARBA" id="ARBA00022989"/>
    </source>
</evidence>
<gene>
    <name evidence="13" type="ORF">LCGC14_0089590</name>
</gene>
<comment type="subcellular location">
    <subcellularLocation>
        <location evidence="1">Cell inner membrane</location>
        <topology evidence="1">Single-pass type II membrane protein</topology>
        <orientation evidence="1">Periplasmic side</orientation>
    </subcellularLocation>
</comment>